<dbReference type="GO" id="GO:0004764">
    <property type="term" value="F:shikimate 3-dehydrogenase (NADP+) activity"/>
    <property type="evidence" value="ECO:0007669"/>
    <property type="project" value="UniProtKB-EC"/>
</dbReference>
<dbReference type="Pfam" id="PF08501">
    <property type="entry name" value="Shikimate_dh_N"/>
    <property type="match status" value="1"/>
</dbReference>
<dbReference type="AlphaFoldDB" id="A0A852RND9"/>
<dbReference type="EC" id="1.1.1.25" evidence="5"/>
<keyword evidence="5" id="KW-0560">Oxidoreductase</keyword>
<reference evidence="5 6" key="1">
    <citation type="submission" date="2020-07" db="EMBL/GenBank/DDBJ databases">
        <title>Sequencing the genomes of 1000 actinobacteria strains.</title>
        <authorList>
            <person name="Klenk H.-P."/>
        </authorList>
    </citation>
    <scope>NUCLEOTIDE SEQUENCE [LARGE SCALE GENOMIC DNA]</scope>
    <source>
        <strain evidence="5 6">DSM 19082</strain>
    </source>
</reference>
<feature type="domain" description="SDH C-terminal" evidence="4">
    <location>
        <begin position="235"/>
        <end position="263"/>
    </location>
</feature>
<evidence type="ECO:0000259" key="3">
    <source>
        <dbReference type="Pfam" id="PF08501"/>
    </source>
</evidence>
<proteinExistence type="predicted"/>
<organism evidence="5 6">
    <name type="scientific">Nocardioides kongjuensis</name>
    <dbReference type="NCBI Taxonomy" id="349522"/>
    <lineage>
        <taxon>Bacteria</taxon>
        <taxon>Bacillati</taxon>
        <taxon>Actinomycetota</taxon>
        <taxon>Actinomycetes</taxon>
        <taxon>Propionibacteriales</taxon>
        <taxon>Nocardioidaceae</taxon>
        <taxon>Nocardioides</taxon>
    </lineage>
</organism>
<evidence type="ECO:0000313" key="5">
    <source>
        <dbReference type="EMBL" id="NYD29554.1"/>
    </source>
</evidence>
<accession>A0A852RND9</accession>
<dbReference type="PANTHER" id="PTHR21089">
    <property type="entry name" value="SHIKIMATE DEHYDROGENASE"/>
    <property type="match status" value="1"/>
</dbReference>
<dbReference type="Pfam" id="PF18317">
    <property type="entry name" value="SDH_C"/>
    <property type="match status" value="1"/>
</dbReference>
<dbReference type="GO" id="GO:0019632">
    <property type="term" value="P:shikimate metabolic process"/>
    <property type="evidence" value="ECO:0007669"/>
    <property type="project" value="TreeGrafter"/>
</dbReference>
<comment type="caution">
    <text evidence="5">The sequence shown here is derived from an EMBL/GenBank/DDBJ whole genome shotgun (WGS) entry which is preliminary data.</text>
</comment>
<dbReference type="Gene3D" id="3.40.50.720">
    <property type="entry name" value="NAD(P)-binding Rossmann-like Domain"/>
    <property type="match status" value="1"/>
</dbReference>
<keyword evidence="6" id="KW-1185">Reference proteome</keyword>
<dbReference type="Gene3D" id="3.40.50.10860">
    <property type="entry name" value="Leucine Dehydrogenase, chain A, domain 1"/>
    <property type="match status" value="1"/>
</dbReference>
<dbReference type="PANTHER" id="PTHR21089:SF1">
    <property type="entry name" value="BIFUNCTIONAL 3-DEHYDROQUINATE DEHYDRATASE_SHIKIMATE DEHYDROGENASE, CHLOROPLASTIC"/>
    <property type="match status" value="1"/>
</dbReference>
<dbReference type="GO" id="GO:0009423">
    <property type="term" value="P:chorismate biosynthetic process"/>
    <property type="evidence" value="ECO:0007669"/>
    <property type="project" value="TreeGrafter"/>
</dbReference>
<dbReference type="EMBL" id="JACCBF010000001">
    <property type="protein sequence ID" value="NYD29554.1"/>
    <property type="molecule type" value="Genomic_DNA"/>
</dbReference>
<dbReference type="InterPro" id="IPR046346">
    <property type="entry name" value="Aminoacid_DH-like_N_sf"/>
</dbReference>
<dbReference type="InterPro" id="IPR013708">
    <property type="entry name" value="Shikimate_DH-bd_N"/>
</dbReference>
<comment type="pathway">
    <text evidence="1">Metabolic intermediate biosynthesis; chorismate biosynthesis; chorismate from D-erythrose 4-phosphate and phosphoenolpyruvate: step 4/7.</text>
</comment>
<dbReference type="InterPro" id="IPR036291">
    <property type="entry name" value="NAD(P)-bd_dom_sf"/>
</dbReference>
<keyword evidence="2" id="KW-0057">Aromatic amino acid biosynthesis</keyword>
<dbReference type="InterPro" id="IPR041121">
    <property type="entry name" value="SDH_C"/>
</dbReference>
<dbReference type="GO" id="GO:0005829">
    <property type="term" value="C:cytosol"/>
    <property type="evidence" value="ECO:0007669"/>
    <property type="project" value="TreeGrafter"/>
</dbReference>
<evidence type="ECO:0000313" key="6">
    <source>
        <dbReference type="Proteomes" id="UP000582231"/>
    </source>
</evidence>
<dbReference type="GO" id="GO:0009073">
    <property type="term" value="P:aromatic amino acid family biosynthetic process"/>
    <property type="evidence" value="ECO:0007669"/>
    <property type="project" value="UniProtKB-KW"/>
</dbReference>
<dbReference type="GO" id="GO:0050661">
    <property type="term" value="F:NADP binding"/>
    <property type="evidence" value="ECO:0007669"/>
    <property type="project" value="TreeGrafter"/>
</dbReference>
<dbReference type="Proteomes" id="UP000582231">
    <property type="component" value="Unassembled WGS sequence"/>
</dbReference>
<dbReference type="InterPro" id="IPR022893">
    <property type="entry name" value="Shikimate_DH_fam"/>
</dbReference>
<sequence>MRCAVLGDPVAHSLSPTLHRAGYAALGLDATYDAVRVPAGELAGFVAGLGAEWRGLSVTAPLKREALALADEVSDLAVLAGGANTLVRTASGWLADNTDVPGAVAAIRERHAGALTVATVLGGGATAASVGLALADLGIAQITVAARNPANAAEAVAAVERHPSAPRVVVVPLDEVGATGDAGGVLVSTVPAAAQTDDLVARVLPAAVVFEVTYNEWPTPLVAAALSSGATVVSGMDLLVHQAVLQFGMFTGHDGPLDAMRSAGEAALAAR</sequence>
<evidence type="ECO:0000256" key="1">
    <source>
        <dbReference type="ARBA" id="ARBA00004871"/>
    </source>
</evidence>
<dbReference type="SUPFAM" id="SSF51735">
    <property type="entry name" value="NAD(P)-binding Rossmann-fold domains"/>
    <property type="match status" value="1"/>
</dbReference>
<dbReference type="SUPFAM" id="SSF53223">
    <property type="entry name" value="Aminoacid dehydrogenase-like, N-terminal domain"/>
    <property type="match status" value="1"/>
</dbReference>
<dbReference type="RefSeq" id="WP_179725916.1">
    <property type="nucleotide sequence ID" value="NZ_BAABEF010000001.1"/>
</dbReference>
<keyword evidence="2" id="KW-0028">Amino-acid biosynthesis</keyword>
<gene>
    <name evidence="5" type="ORF">BJ958_001100</name>
</gene>
<evidence type="ECO:0000259" key="4">
    <source>
        <dbReference type="Pfam" id="PF18317"/>
    </source>
</evidence>
<protein>
    <submittedName>
        <fullName evidence="5">Shikimate dehydrogenase</fullName>
        <ecNumber evidence="5">1.1.1.25</ecNumber>
    </submittedName>
</protein>
<evidence type="ECO:0000256" key="2">
    <source>
        <dbReference type="ARBA" id="ARBA00023141"/>
    </source>
</evidence>
<name>A0A852RND9_9ACTN</name>
<feature type="domain" description="Shikimate dehydrogenase substrate binding N-terminal" evidence="3">
    <location>
        <begin position="5"/>
        <end position="86"/>
    </location>
</feature>
<dbReference type="NCBIfam" id="NF001311">
    <property type="entry name" value="PRK00258.1-3"/>
    <property type="match status" value="1"/>
</dbReference>